<dbReference type="Proteomes" id="UP001383192">
    <property type="component" value="Unassembled WGS sequence"/>
</dbReference>
<dbReference type="SUPFAM" id="SSF81383">
    <property type="entry name" value="F-box domain"/>
    <property type="match status" value="1"/>
</dbReference>
<sequence length="568" mass="63384">MSMDTAPTGEDIAMESGREVEASTRSETVEEIPEERVGATMVEIGTVEEELARAKIENLASSRRKPDAKTILRLPSEIISLVLTLLDHRAVLHVTWTSSRLREVGKGTAALWVSPNLKIKEQLIEYIKRVKNSPINFRLSLSSSLFIPNTQAAVRESLHVIINQDSIMKQTRELQLPLCFDAAWFISKLCHSAAQLEHLDIRCLHVESEPQQARQCPLVHAQLPPRLFHGNCPRLRSWTLRFPLQQPDWLCSLSACIGTTTVYLWVENCPSVVAFRPRLHDYMEMLRAAPQLTSLSLIRCPPSITQASALYSTVKLSSLQTIELQGMTLAEIEWIVKNLDLPVIKKFVLFADDSSATDRPLGDVRTFENVLRVISTSSWDSDLTSDLKLAFRPRHAFGQPPCVQLMLSGATDSQNIQPSISVRWAWPDAVQADAVSSAIHRVLQMFQFGALHTLTVAPGSLAMVPIVQETLSLAPIAELHIIGNGSGVTELTTALRLQEGNGKHIWSTLEQLHLETAFLDWTGIEEVLYHSLIHRREEHLMLDMITLTRCSGYKGTLEGLALVVDVIS</sequence>
<keyword evidence="4" id="KW-1185">Reference proteome</keyword>
<evidence type="ECO:0000313" key="4">
    <source>
        <dbReference type="Proteomes" id="UP001383192"/>
    </source>
</evidence>
<dbReference type="InterPro" id="IPR001810">
    <property type="entry name" value="F-box_dom"/>
</dbReference>
<protein>
    <recommendedName>
        <fullName evidence="2">F-box domain-containing protein</fullName>
    </recommendedName>
</protein>
<dbReference type="PROSITE" id="PS50181">
    <property type="entry name" value="FBOX"/>
    <property type="match status" value="1"/>
</dbReference>
<proteinExistence type="predicted"/>
<name>A0AAW0AR70_9AGAR</name>
<organism evidence="3 4">
    <name type="scientific">Paramarasmius palmivorus</name>
    <dbReference type="NCBI Taxonomy" id="297713"/>
    <lineage>
        <taxon>Eukaryota</taxon>
        <taxon>Fungi</taxon>
        <taxon>Dikarya</taxon>
        <taxon>Basidiomycota</taxon>
        <taxon>Agaricomycotina</taxon>
        <taxon>Agaricomycetes</taxon>
        <taxon>Agaricomycetidae</taxon>
        <taxon>Agaricales</taxon>
        <taxon>Marasmiineae</taxon>
        <taxon>Marasmiaceae</taxon>
        <taxon>Paramarasmius</taxon>
    </lineage>
</organism>
<feature type="compositionally biased region" description="Basic and acidic residues" evidence="1">
    <location>
        <begin position="16"/>
        <end position="28"/>
    </location>
</feature>
<dbReference type="EMBL" id="JAYKXP010000322">
    <property type="protein sequence ID" value="KAK7015477.1"/>
    <property type="molecule type" value="Genomic_DNA"/>
</dbReference>
<evidence type="ECO:0000256" key="1">
    <source>
        <dbReference type="SAM" id="MobiDB-lite"/>
    </source>
</evidence>
<dbReference type="InterPro" id="IPR036047">
    <property type="entry name" value="F-box-like_dom_sf"/>
</dbReference>
<feature type="region of interest" description="Disordered" evidence="1">
    <location>
        <begin position="1"/>
        <end position="33"/>
    </location>
</feature>
<dbReference type="AlphaFoldDB" id="A0AAW0AR70"/>
<evidence type="ECO:0000259" key="2">
    <source>
        <dbReference type="PROSITE" id="PS50181"/>
    </source>
</evidence>
<gene>
    <name evidence="3" type="ORF">VNI00_019134</name>
</gene>
<reference evidence="3 4" key="1">
    <citation type="submission" date="2024-01" db="EMBL/GenBank/DDBJ databases">
        <title>A draft genome for a cacao thread blight-causing isolate of Paramarasmius palmivorus.</title>
        <authorList>
            <person name="Baruah I.K."/>
            <person name="Bukari Y."/>
            <person name="Amoako-Attah I."/>
            <person name="Meinhardt L.W."/>
            <person name="Bailey B.A."/>
            <person name="Cohen S.P."/>
        </authorList>
    </citation>
    <scope>NUCLEOTIDE SEQUENCE [LARGE SCALE GENOMIC DNA]</scope>
    <source>
        <strain evidence="3 4">GH-12</strain>
    </source>
</reference>
<accession>A0AAW0AR70</accession>
<evidence type="ECO:0000313" key="3">
    <source>
        <dbReference type="EMBL" id="KAK7015477.1"/>
    </source>
</evidence>
<comment type="caution">
    <text evidence="3">The sequence shown here is derived from an EMBL/GenBank/DDBJ whole genome shotgun (WGS) entry which is preliminary data.</text>
</comment>
<feature type="domain" description="F-box" evidence="2">
    <location>
        <begin position="68"/>
        <end position="115"/>
    </location>
</feature>